<dbReference type="PANTHER" id="PTHR43143">
    <property type="entry name" value="METALLOPHOSPHOESTERASE, CALCINEURIN SUPERFAMILY"/>
    <property type="match status" value="1"/>
</dbReference>
<proteinExistence type="predicted"/>
<accession>A0A419F7E7</accession>
<feature type="transmembrane region" description="Helical" evidence="1">
    <location>
        <begin position="21"/>
        <end position="38"/>
    </location>
</feature>
<dbReference type="InterPro" id="IPR004843">
    <property type="entry name" value="Calcineurin-like_PHP"/>
</dbReference>
<protein>
    <submittedName>
        <fullName evidence="3">Metallophosphoesterase</fullName>
    </submittedName>
</protein>
<keyword evidence="1" id="KW-0472">Membrane</keyword>
<dbReference type="GO" id="GO:0016787">
    <property type="term" value="F:hydrolase activity"/>
    <property type="evidence" value="ECO:0007669"/>
    <property type="project" value="InterPro"/>
</dbReference>
<dbReference type="Proteomes" id="UP000285961">
    <property type="component" value="Unassembled WGS sequence"/>
</dbReference>
<dbReference type="AlphaFoldDB" id="A0A419F7E7"/>
<dbReference type="SUPFAM" id="SSF56300">
    <property type="entry name" value="Metallo-dependent phosphatases"/>
    <property type="match status" value="1"/>
</dbReference>
<dbReference type="Pfam" id="PF00149">
    <property type="entry name" value="Metallophos"/>
    <property type="match status" value="1"/>
</dbReference>
<feature type="domain" description="Calcineurin-like phosphoesterase" evidence="2">
    <location>
        <begin position="70"/>
        <end position="284"/>
    </location>
</feature>
<comment type="caution">
    <text evidence="3">The sequence shown here is derived from an EMBL/GenBank/DDBJ whole genome shotgun (WGS) entry which is preliminary data.</text>
</comment>
<dbReference type="PANTHER" id="PTHR43143:SF1">
    <property type="entry name" value="SERINE_THREONINE-PROTEIN PHOSPHATASE CPPED1"/>
    <property type="match status" value="1"/>
</dbReference>
<dbReference type="InterPro" id="IPR051918">
    <property type="entry name" value="STPP_CPPED1"/>
</dbReference>
<sequence>MRRCYAVPGKMKTIAESAKSIGWITCVNILLVFLLIGACASPRAGGHITTIDPSVPCTNTAFRDDPANFHFVIVSDNTGAHREGVFRRALKQVNMLEPAFVINIGDLIEGYTEDRTQLKKEWDEIDAMVNELDMPFFFVVGNHDMGNDVMLDVWHSRLGRDYYHFIYKNVLFLVLNTEDPPLFITREIAPDIAKLREVMKSDRDAAEQMVMENEGLQRAILYPKIGEEQVEYFKQVLADHRDVHWTFVLMHKPAWKYGNENFRKIQLMLHGRNYTVFGGHEHYYEYSEVDGKDYIQMATTGAGRLQEGSGNFDHFVWVTMTEKGPKIVNLLLDGLLDRTGKSITD</sequence>
<evidence type="ECO:0000313" key="3">
    <source>
        <dbReference type="EMBL" id="RJP74342.1"/>
    </source>
</evidence>
<reference evidence="3 4" key="1">
    <citation type="journal article" date="2017" name="ISME J.">
        <title>Energy and carbon metabolisms in a deep terrestrial subsurface fluid microbial community.</title>
        <authorList>
            <person name="Momper L."/>
            <person name="Jungbluth S.P."/>
            <person name="Lee M.D."/>
            <person name="Amend J.P."/>
        </authorList>
    </citation>
    <scope>NUCLEOTIDE SEQUENCE [LARGE SCALE GENOMIC DNA]</scope>
    <source>
        <strain evidence="3">SURF_17</strain>
    </source>
</reference>
<evidence type="ECO:0000259" key="2">
    <source>
        <dbReference type="Pfam" id="PF00149"/>
    </source>
</evidence>
<name>A0A419F7E7_9BACT</name>
<dbReference type="EMBL" id="QZKI01000016">
    <property type="protein sequence ID" value="RJP74342.1"/>
    <property type="molecule type" value="Genomic_DNA"/>
</dbReference>
<gene>
    <name evidence="3" type="ORF">C4532_02715</name>
</gene>
<dbReference type="Gene3D" id="3.60.21.10">
    <property type="match status" value="1"/>
</dbReference>
<keyword evidence="1" id="KW-1133">Transmembrane helix</keyword>
<evidence type="ECO:0000256" key="1">
    <source>
        <dbReference type="SAM" id="Phobius"/>
    </source>
</evidence>
<keyword evidence="1" id="KW-0812">Transmembrane</keyword>
<evidence type="ECO:0000313" key="4">
    <source>
        <dbReference type="Proteomes" id="UP000285961"/>
    </source>
</evidence>
<dbReference type="InterPro" id="IPR029052">
    <property type="entry name" value="Metallo-depent_PP-like"/>
</dbReference>
<organism evidence="3 4">
    <name type="scientific">Candidatus Abyssobacteria bacterium SURF_17</name>
    <dbReference type="NCBI Taxonomy" id="2093361"/>
    <lineage>
        <taxon>Bacteria</taxon>
        <taxon>Pseudomonadati</taxon>
        <taxon>Candidatus Hydrogenedentota</taxon>
        <taxon>Candidatus Abyssobacteria</taxon>
    </lineage>
</organism>